<reference evidence="5 6" key="1">
    <citation type="submission" date="2017-01" db="EMBL/GenBank/DDBJ databases">
        <title>Bacillus phylogenomics.</title>
        <authorList>
            <person name="Dunlap C."/>
        </authorList>
    </citation>
    <scope>NUCLEOTIDE SEQUENCE [LARGE SCALE GENOMIC DNA]</scope>
    <source>
        <strain evidence="5 6">NRRL B-41282</strain>
    </source>
</reference>
<feature type="domain" description="ABC transporter" evidence="4">
    <location>
        <begin position="9"/>
        <end position="256"/>
    </location>
</feature>
<accession>A0A1R1QG53</accession>
<keyword evidence="2" id="KW-0547">Nucleotide-binding</keyword>
<evidence type="ECO:0000313" key="5">
    <source>
        <dbReference type="EMBL" id="OMI02950.1"/>
    </source>
</evidence>
<evidence type="ECO:0000313" key="6">
    <source>
        <dbReference type="Proteomes" id="UP000187367"/>
    </source>
</evidence>
<accession>A0A1R1S2I2</accession>
<comment type="caution">
    <text evidence="5">The sequence shown here is derived from an EMBL/GenBank/DDBJ whole genome shotgun (WGS) entry which is preliminary data.</text>
</comment>
<dbReference type="PROSITE" id="PS50893">
    <property type="entry name" value="ABC_TRANSPORTER_2"/>
    <property type="match status" value="1"/>
</dbReference>
<dbReference type="EMBL" id="MTJL01000030">
    <property type="protein sequence ID" value="OMI02950.1"/>
    <property type="molecule type" value="Genomic_DNA"/>
</dbReference>
<keyword evidence="3 5" id="KW-0067">ATP-binding</keyword>
<dbReference type="InterPro" id="IPR017871">
    <property type="entry name" value="ABC_transporter-like_CS"/>
</dbReference>
<protein>
    <submittedName>
        <fullName evidence="5">Peptide ABC transporter ATP-binding protein</fullName>
    </submittedName>
</protein>
<dbReference type="SMART" id="SM00382">
    <property type="entry name" value="AAA"/>
    <property type="match status" value="1"/>
</dbReference>
<organism evidence="5 6">
    <name type="scientific">Bacillus swezeyi</name>
    <dbReference type="NCBI Taxonomy" id="1925020"/>
    <lineage>
        <taxon>Bacteria</taxon>
        <taxon>Bacillati</taxon>
        <taxon>Bacillota</taxon>
        <taxon>Bacilli</taxon>
        <taxon>Bacillales</taxon>
        <taxon>Bacillaceae</taxon>
        <taxon>Bacillus</taxon>
    </lineage>
</organism>
<dbReference type="CDD" id="cd03257">
    <property type="entry name" value="ABC_NikE_OppD_transporters"/>
    <property type="match status" value="1"/>
</dbReference>
<keyword evidence="1" id="KW-0813">Transport</keyword>
<dbReference type="GO" id="GO:0055085">
    <property type="term" value="P:transmembrane transport"/>
    <property type="evidence" value="ECO:0007669"/>
    <property type="project" value="UniProtKB-ARBA"/>
</dbReference>
<gene>
    <name evidence="5" type="ORF">BW143_15815</name>
</gene>
<name>A0A1R1S2I2_9BACI</name>
<dbReference type="RefSeq" id="WP_076758567.1">
    <property type="nucleotide sequence ID" value="NZ_CP133085.1"/>
</dbReference>
<dbReference type="Pfam" id="PF00005">
    <property type="entry name" value="ABC_tran"/>
    <property type="match status" value="1"/>
</dbReference>
<dbReference type="GO" id="GO:0016887">
    <property type="term" value="F:ATP hydrolysis activity"/>
    <property type="evidence" value="ECO:0007669"/>
    <property type="project" value="InterPro"/>
</dbReference>
<dbReference type="Proteomes" id="UP000187367">
    <property type="component" value="Unassembled WGS sequence"/>
</dbReference>
<evidence type="ECO:0000259" key="4">
    <source>
        <dbReference type="PROSITE" id="PS50893"/>
    </source>
</evidence>
<dbReference type="AlphaFoldDB" id="A0A1R1S2I2"/>
<dbReference type="SUPFAM" id="SSF52540">
    <property type="entry name" value="P-loop containing nucleoside triphosphate hydrolases"/>
    <property type="match status" value="1"/>
</dbReference>
<dbReference type="InterPro" id="IPR027417">
    <property type="entry name" value="P-loop_NTPase"/>
</dbReference>
<keyword evidence="6" id="KW-1185">Reference proteome</keyword>
<evidence type="ECO:0000256" key="1">
    <source>
        <dbReference type="ARBA" id="ARBA00022448"/>
    </source>
</evidence>
<dbReference type="PANTHER" id="PTHR43776">
    <property type="entry name" value="TRANSPORT ATP-BINDING PROTEIN"/>
    <property type="match status" value="1"/>
</dbReference>
<evidence type="ECO:0000256" key="3">
    <source>
        <dbReference type="ARBA" id="ARBA00022840"/>
    </source>
</evidence>
<proteinExistence type="predicted"/>
<evidence type="ECO:0000256" key="2">
    <source>
        <dbReference type="ARBA" id="ARBA00022741"/>
    </source>
</evidence>
<dbReference type="PROSITE" id="PS00211">
    <property type="entry name" value="ABC_TRANSPORTER_1"/>
    <property type="match status" value="1"/>
</dbReference>
<dbReference type="GeneID" id="92790459"/>
<dbReference type="OrthoDB" id="9802264at2"/>
<dbReference type="Gene3D" id="3.40.50.300">
    <property type="entry name" value="P-loop containing nucleotide triphosphate hydrolases"/>
    <property type="match status" value="1"/>
</dbReference>
<dbReference type="InterPro" id="IPR050319">
    <property type="entry name" value="ABC_transp_ATP-bind"/>
</dbReference>
<dbReference type="InterPro" id="IPR003439">
    <property type="entry name" value="ABC_transporter-like_ATP-bd"/>
</dbReference>
<sequence>MTRKEETVLAVSNLTKHYSCGHKAVDNVSFSIRKGECLGLTGESGSGKSTLARCLLLLENIDQGEIWLHQHPLSSINKKDARLYRRKLQAVFQNPAASLNPKLKMIDSVMEPLDVSKKDAPLFLRGILANRRLAAEHLFAMVGLPPHLLDRYPHELSGGQRQRVLIARAISIEPSLIIFDEPTASLDVTSQAKILDLLKDLQDEMGLSYLFISHDLAAVHFMSHHIMIMKDGQIADQFAKEELFSEKRHPYAKKLLQVFES</sequence>
<dbReference type="GO" id="GO:0005524">
    <property type="term" value="F:ATP binding"/>
    <property type="evidence" value="ECO:0007669"/>
    <property type="project" value="UniProtKB-KW"/>
</dbReference>
<dbReference type="InterPro" id="IPR003593">
    <property type="entry name" value="AAA+_ATPase"/>
</dbReference>